<organism evidence="1 2">
    <name type="scientific">Chelonoidis abingdonii</name>
    <name type="common">Abingdon island giant tortoise</name>
    <name type="synonym">Testudo abingdonii</name>
    <dbReference type="NCBI Taxonomy" id="106734"/>
    <lineage>
        <taxon>Eukaryota</taxon>
        <taxon>Metazoa</taxon>
        <taxon>Chordata</taxon>
        <taxon>Craniata</taxon>
        <taxon>Vertebrata</taxon>
        <taxon>Euteleostomi</taxon>
        <taxon>Archelosauria</taxon>
        <taxon>Testudinata</taxon>
        <taxon>Testudines</taxon>
        <taxon>Cryptodira</taxon>
        <taxon>Durocryptodira</taxon>
        <taxon>Testudinoidea</taxon>
        <taxon>Testudinidae</taxon>
        <taxon>Chelonoidis</taxon>
    </lineage>
</organism>
<dbReference type="AlphaFoldDB" id="A0A8C0ILB7"/>
<dbReference type="Ensembl" id="ENSCABT00000004979.1">
    <property type="protein sequence ID" value="ENSCABP00000004589.1"/>
    <property type="gene ID" value="ENSCABG00000003451.1"/>
</dbReference>
<keyword evidence="2" id="KW-1185">Reference proteome</keyword>
<evidence type="ECO:0000313" key="2">
    <source>
        <dbReference type="Proteomes" id="UP000694404"/>
    </source>
</evidence>
<dbReference type="Proteomes" id="UP000694404">
    <property type="component" value="Unplaced"/>
</dbReference>
<reference evidence="1" key="2">
    <citation type="submission" date="2025-09" db="UniProtKB">
        <authorList>
            <consortium name="Ensembl"/>
        </authorList>
    </citation>
    <scope>IDENTIFICATION</scope>
</reference>
<accession>A0A8C0ILB7</accession>
<reference evidence="1" key="1">
    <citation type="submission" date="2025-08" db="UniProtKB">
        <authorList>
            <consortium name="Ensembl"/>
        </authorList>
    </citation>
    <scope>IDENTIFICATION</scope>
</reference>
<name>A0A8C0ILB7_CHEAB</name>
<evidence type="ECO:0000313" key="1">
    <source>
        <dbReference type="Ensembl" id="ENSCABP00000004589.1"/>
    </source>
</evidence>
<sequence length="88" mass="10195">ITSLNLVRCHQPEFCVWHTFCGSKHLRTSTKPTHLSLTHSDNTFYSTLYGEKVALIQQQYFLMQPRGNLCSVIKWETGPQLPFHWSTA</sequence>
<protein>
    <submittedName>
        <fullName evidence="1">Uncharacterized protein</fullName>
    </submittedName>
</protein>
<proteinExistence type="predicted"/>